<dbReference type="InterPro" id="IPR036390">
    <property type="entry name" value="WH_DNA-bd_sf"/>
</dbReference>
<dbReference type="CDD" id="cd07323">
    <property type="entry name" value="LAM"/>
    <property type="match status" value="1"/>
</dbReference>
<feature type="compositionally biased region" description="Polar residues" evidence="3">
    <location>
        <begin position="472"/>
        <end position="481"/>
    </location>
</feature>
<evidence type="ECO:0000256" key="3">
    <source>
        <dbReference type="SAM" id="MobiDB-lite"/>
    </source>
</evidence>
<sequence length="990" mass="110404">MKDAAAAAEEEAGVDLEVKSDHDPSHPPLPKTGRSPRSETAAAEDGGETGGPVLGAEPWSALGDAEMRASSDCATNVSSPVAPPIMATGNAGPVPTNVPPRPFPFLVQGSIGMHKSGGFDSSNSSKHHYVHSHKHGPRHNAPTNGAPSFPVHFAYHQHPGQYPVLQPSSMLVHDYSYMTSRAPFPNGQLHMINSGEPHMPVFVPPGQSGGNDGNKNFQPPPRGDPNIWHPNAGYFARPYNIPAPAKKFNQTWCNQRAFVPRDNINMPQGVGPRSFVRTVPQLLAPAPGFGNGPGFPAPPPYPMYYVPGAPMEMRHGPRFSPCATVVYHNMTPQVVALRNNLVKQIEYYFSDENLQRDPYLVALLDEQGWVSISEIANFNRVKKMTTDIHLILDALRSSSLIEVQDDRIRRRGDWSKWIPASAHCVDSVQYQIVDSQPPEMVENMDSGETNISTSHASGNSQDIHEEQHGELNATNSCSKTESNNCLKSSVVYILSGNEMIKNNGDSMIWNEVESGKFSEMEQRDHCGGCSCTSSSDSVGIYIDSKINFDNSDGLGRSDMKANPKNCDSKLEGKIIPTDTRSDMQSSGFATGFQDETPNSNMQNTFMLDEELELEQTTKEMEYHSLNKSRVNGEGDEIHVNDQDVNRLIIVTQNIKDAKDGKSGSGRPEKMSNELASAISAGLYFYEQELQAKRSSKQSNNKLGAEIKSADAKASVSATLSFDLKVNVNIGNISDELGQANFRRQQKGNSKTHAVHRQRLFPSNLRNYSSGRNRHVIVSESPPSNSVGFFFGSTPPENSSLMSSKLSCSPLGSPPVGSTPKSFPPFQHPSHQLLEENQFKQQKYLKFHKRCLNDRKRSGIGCSEEMNTLYRFWSYFLRDMFNKAMYDEFRKLAMEDAAAKYNYGLECLFRFYSYGLEKHFREDLYDDFEQLTIDCYRQGNLYGLEKYWAFHHYRNDTEPLRKHPELERLLQEEYHSLEDFRAKEKVATAKV</sequence>
<feature type="compositionally biased region" description="Basic residues" evidence="3">
    <location>
        <begin position="125"/>
        <end position="138"/>
    </location>
</feature>
<feature type="domain" description="HTH La-type RNA-binding" evidence="4">
    <location>
        <begin position="331"/>
        <end position="420"/>
    </location>
</feature>
<proteinExistence type="predicted"/>
<dbReference type="InterPro" id="IPR045180">
    <property type="entry name" value="La_dom_prot"/>
</dbReference>
<name>A0AAQ3QNY9_9LILI</name>
<evidence type="ECO:0000256" key="2">
    <source>
        <dbReference type="PROSITE-ProRule" id="PRU00332"/>
    </source>
</evidence>
<dbReference type="InterPro" id="IPR036388">
    <property type="entry name" value="WH-like_DNA-bd_sf"/>
</dbReference>
<dbReference type="SMART" id="SM00715">
    <property type="entry name" value="LA"/>
    <property type="match status" value="1"/>
</dbReference>
<feature type="region of interest" description="Disordered" evidence="3">
    <location>
        <begin position="446"/>
        <end position="481"/>
    </location>
</feature>
<evidence type="ECO:0000259" key="4">
    <source>
        <dbReference type="PROSITE" id="PS50961"/>
    </source>
</evidence>
<feature type="compositionally biased region" description="Basic and acidic residues" evidence="3">
    <location>
        <begin position="16"/>
        <end position="25"/>
    </location>
</feature>
<dbReference type="Pfam" id="PF21071">
    <property type="entry name" value="LARP1_HEAT"/>
    <property type="match status" value="1"/>
</dbReference>
<evidence type="ECO:0000313" key="6">
    <source>
        <dbReference type="Proteomes" id="UP001327560"/>
    </source>
</evidence>
<dbReference type="Pfam" id="PF05383">
    <property type="entry name" value="La"/>
    <property type="match status" value="1"/>
</dbReference>
<dbReference type="AlphaFoldDB" id="A0AAQ3QNY9"/>
<dbReference type="Proteomes" id="UP001327560">
    <property type="component" value="Chromosome 8"/>
</dbReference>
<dbReference type="InterPro" id="IPR006630">
    <property type="entry name" value="La_HTH"/>
</dbReference>
<keyword evidence="6" id="KW-1185">Reference proteome</keyword>
<accession>A0AAQ3QNY9</accession>
<dbReference type="SMART" id="SM00684">
    <property type="entry name" value="DM15"/>
    <property type="match status" value="3"/>
</dbReference>
<keyword evidence="1 2" id="KW-0694">RNA-binding</keyword>
<gene>
    <name evidence="5" type="ORF">Cni_G25150</name>
</gene>
<dbReference type="PANTHER" id="PTHR22792:SF101">
    <property type="entry name" value="LA-RELATED PROTEIN 1A"/>
    <property type="match status" value="1"/>
</dbReference>
<evidence type="ECO:0000256" key="1">
    <source>
        <dbReference type="ARBA" id="ARBA00022884"/>
    </source>
</evidence>
<dbReference type="EMBL" id="CP136897">
    <property type="protein sequence ID" value="WOL16363.1"/>
    <property type="molecule type" value="Genomic_DNA"/>
</dbReference>
<feature type="region of interest" description="Disordered" evidence="3">
    <location>
        <begin position="118"/>
        <end position="139"/>
    </location>
</feature>
<feature type="region of interest" description="Disordered" evidence="3">
    <location>
        <begin position="1"/>
        <end position="58"/>
    </location>
</feature>
<dbReference type="GO" id="GO:0000339">
    <property type="term" value="F:RNA cap binding"/>
    <property type="evidence" value="ECO:0007669"/>
    <property type="project" value="InterPro"/>
</dbReference>
<evidence type="ECO:0000313" key="5">
    <source>
        <dbReference type="EMBL" id="WOL16363.1"/>
    </source>
</evidence>
<organism evidence="5 6">
    <name type="scientific">Canna indica</name>
    <name type="common">Indian-shot</name>
    <dbReference type="NCBI Taxonomy" id="4628"/>
    <lineage>
        <taxon>Eukaryota</taxon>
        <taxon>Viridiplantae</taxon>
        <taxon>Streptophyta</taxon>
        <taxon>Embryophyta</taxon>
        <taxon>Tracheophyta</taxon>
        <taxon>Spermatophyta</taxon>
        <taxon>Magnoliopsida</taxon>
        <taxon>Liliopsida</taxon>
        <taxon>Zingiberales</taxon>
        <taxon>Cannaceae</taxon>
        <taxon>Canna</taxon>
    </lineage>
</organism>
<dbReference type="InterPro" id="IPR006607">
    <property type="entry name" value="DM15"/>
</dbReference>
<dbReference type="GO" id="GO:0048255">
    <property type="term" value="P:mRNA stabilization"/>
    <property type="evidence" value="ECO:0007669"/>
    <property type="project" value="InterPro"/>
</dbReference>
<dbReference type="Gene3D" id="1.10.10.10">
    <property type="entry name" value="Winged helix-like DNA-binding domain superfamily/Winged helix DNA-binding domain"/>
    <property type="match status" value="1"/>
</dbReference>
<dbReference type="PANTHER" id="PTHR22792">
    <property type="entry name" value="LUPUS LA PROTEIN-RELATED"/>
    <property type="match status" value="1"/>
</dbReference>
<dbReference type="SUPFAM" id="SSF46785">
    <property type="entry name" value="Winged helix' DNA-binding domain"/>
    <property type="match status" value="1"/>
</dbReference>
<reference evidence="5 6" key="1">
    <citation type="submission" date="2023-10" db="EMBL/GenBank/DDBJ databases">
        <title>Chromosome-scale genome assembly provides insights into flower coloration mechanisms of Canna indica.</title>
        <authorList>
            <person name="Li C."/>
        </authorList>
    </citation>
    <scope>NUCLEOTIDE SEQUENCE [LARGE SCALE GENOMIC DNA]</scope>
    <source>
        <tissue evidence="5">Flower</tissue>
    </source>
</reference>
<dbReference type="PROSITE" id="PS50961">
    <property type="entry name" value="HTH_LA"/>
    <property type="match status" value="1"/>
</dbReference>
<feature type="compositionally biased region" description="Polar residues" evidence="3">
    <location>
        <begin position="446"/>
        <end position="461"/>
    </location>
</feature>
<protein>
    <submittedName>
        <fullName evidence="5">La-related protein 1A isoform X2</fullName>
    </submittedName>
</protein>